<dbReference type="KEGG" id="ole:K0B96_02290"/>
<proteinExistence type="inferred from homology"/>
<dbReference type="Gene3D" id="3.90.1150.10">
    <property type="entry name" value="Aspartate Aminotransferase, domain 1"/>
    <property type="match status" value="1"/>
</dbReference>
<gene>
    <name evidence="5" type="ORF">K0B96_02290</name>
</gene>
<dbReference type="GO" id="GO:0004123">
    <property type="term" value="F:cystathionine gamma-lyase activity"/>
    <property type="evidence" value="ECO:0007669"/>
    <property type="project" value="TreeGrafter"/>
</dbReference>
<dbReference type="GO" id="GO:0019343">
    <property type="term" value="P:cysteine biosynthetic process via cystathionine"/>
    <property type="evidence" value="ECO:0007669"/>
    <property type="project" value="TreeGrafter"/>
</dbReference>
<dbReference type="PIRSF" id="PIRSF001434">
    <property type="entry name" value="CGS"/>
    <property type="match status" value="1"/>
</dbReference>
<dbReference type="InterPro" id="IPR015424">
    <property type="entry name" value="PyrdxlP-dep_Trfase"/>
</dbReference>
<evidence type="ECO:0000256" key="4">
    <source>
        <dbReference type="RuleBase" id="RU362118"/>
    </source>
</evidence>
<dbReference type="InterPro" id="IPR015422">
    <property type="entry name" value="PyrdxlP-dep_Trfase_small"/>
</dbReference>
<protein>
    <submittedName>
        <fullName evidence="5">PLP-dependent aspartate aminotransferase family protein</fullName>
    </submittedName>
</protein>
<keyword evidence="5" id="KW-0808">Transferase</keyword>
<sequence length="383" mass="40232">MSDSFHPETLAVHAGRRIDPATGAVTPNLTLSTTFERAADGSLPHGLNYTRLDNPNRHALEEALAALEGGREALAFASGQAATAALLQALSPGDTVLLPDDIYHGTRVLAETVLGRWGLRVVTVDFTDSAAVAVALEHTAARLLWIETPSNPRLKITDVRTVARLARAAGALVVADNTWATPILQRVLELGAHVALHSTTKYIGGHSDALGGAVIFSADAPPDFVARVRENQRLGGGVPAPFDCWLLLRSLATLPLRVRAQSATAAQLAVWLATEPAVARVYYPGLPVHSGHAINAAQMSSGGAMISFEVHGGFAAASTVAARVKLITRATSLGGVESLIEHRKLAEGPHSPTPDNLLRLSVGLEHVDDLRADLAQAITGLAM</sequence>
<dbReference type="GO" id="GO:0005737">
    <property type="term" value="C:cytoplasm"/>
    <property type="evidence" value="ECO:0007669"/>
    <property type="project" value="TreeGrafter"/>
</dbReference>
<evidence type="ECO:0000313" key="6">
    <source>
        <dbReference type="Proteomes" id="UP000825051"/>
    </source>
</evidence>
<dbReference type="GO" id="GO:0008483">
    <property type="term" value="F:transaminase activity"/>
    <property type="evidence" value="ECO:0007669"/>
    <property type="project" value="UniProtKB-KW"/>
</dbReference>
<dbReference type="RefSeq" id="WP_220163372.1">
    <property type="nucleotide sequence ID" value="NZ_CP080507.1"/>
</dbReference>
<dbReference type="PANTHER" id="PTHR11808:SF85">
    <property type="entry name" value="CYSTATHIONINE GAMMA-LYASE-RELATED"/>
    <property type="match status" value="1"/>
</dbReference>
<evidence type="ECO:0000256" key="2">
    <source>
        <dbReference type="ARBA" id="ARBA00022898"/>
    </source>
</evidence>
<dbReference type="GO" id="GO:0030170">
    <property type="term" value="F:pyridoxal phosphate binding"/>
    <property type="evidence" value="ECO:0007669"/>
    <property type="project" value="InterPro"/>
</dbReference>
<dbReference type="Pfam" id="PF01053">
    <property type="entry name" value="Cys_Met_Meta_PP"/>
    <property type="match status" value="1"/>
</dbReference>
<reference evidence="5" key="1">
    <citation type="submission" date="2021-08" db="EMBL/GenBank/DDBJ databases">
        <title>Genome of a novel bacterium of the phylum Verrucomicrobia, Oleiharenicola sp. KSB-15.</title>
        <authorList>
            <person name="Chung J.-H."/>
            <person name="Ahn J.-H."/>
            <person name="Yoon Y."/>
            <person name="Kim D.-Y."/>
            <person name="An S.-H."/>
            <person name="Park I."/>
            <person name="Yeon J."/>
        </authorList>
    </citation>
    <scope>NUCLEOTIDE SEQUENCE</scope>
    <source>
        <strain evidence="5">KSB-15</strain>
    </source>
</reference>
<dbReference type="PANTHER" id="PTHR11808">
    <property type="entry name" value="TRANS-SULFURATION ENZYME FAMILY MEMBER"/>
    <property type="match status" value="1"/>
</dbReference>
<evidence type="ECO:0000313" key="5">
    <source>
        <dbReference type="EMBL" id="QYM79466.1"/>
    </source>
</evidence>
<comment type="cofactor">
    <cofactor evidence="1 4">
        <name>pyridoxal 5'-phosphate</name>
        <dbReference type="ChEBI" id="CHEBI:597326"/>
    </cofactor>
</comment>
<organism evidence="5 6">
    <name type="scientific">Horticoccus luteus</name>
    <dbReference type="NCBI Taxonomy" id="2862869"/>
    <lineage>
        <taxon>Bacteria</taxon>
        <taxon>Pseudomonadati</taxon>
        <taxon>Verrucomicrobiota</taxon>
        <taxon>Opitutia</taxon>
        <taxon>Opitutales</taxon>
        <taxon>Opitutaceae</taxon>
        <taxon>Horticoccus</taxon>
    </lineage>
</organism>
<name>A0A8F9XLQ6_9BACT</name>
<keyword evidence="6" id="KW-1185">Reference proteome</keyword>
<dbReference type="AlphaFoldDB" id="A0A8F9XLQ6"/>
<dbReference type="InterPro" id="IPR000277">
    <property type="entry name" value="Cys/Met-Metab_PyrdxlP-dep_enz"/>
</dbReference>
<keyword evidence="2 3" id="KW-0663">Pyridoxal phosphate</keyword>
<dbReference type="GO" id="GO:0019346">
    <property type="term" value="P:transsulfuration"/>
    <property type="evidence" value="ECO:0007669"/>
    <property type="project" value="InterPro"/>
</dbReference>
<dbReference type="Proteomes" id="UP000825051">
    <property type="component" value="Chromosome"/>
</dbReference>
<dbReference type="EMBL" id="CP080507">
    <property type="protein sequence ID" value="QYM79466.1"/>
    <property type="molecule type" value="Genomic_DNA"/>
</dbReference>
<keyword evidence="5" id="KW-0032">Aminotransferase</keyword>
<feature type="modified residue" description="N6-(pyridoxal phosphate)lysine" evidence="3">
    <location>
        <position position="201"/>
    </location>
</feature>
<dbReference type="Gene3D" id="3.40.640.10">
    <property type="entry name" value="Type I PLP-dependent aspartate aminotransferase-like (Major domain)"/>
    <property type="match status" value="1"/>
</dbReference>
<dbReference type="InterPro" id="IPR015421">
    <property type="entry name" value="PyrdxlP-dep_Trfase_major"/>
</dbReference>
<accession>A0A8F9XLQ6</accession>
<dbReference type="SUPFAM" id="SSF53383">
    <property type="entry name" value="PLP-dependent transferases"/>
    <property type="match status" value="1"/>
</dbReference>
<evidence type="ECO:0000256" key="3">
    <source>
        <dbReference type="PIRSR" id="PIRSR001434-2"/>
    </source>
</evidence>
<evidence type="ECO:0000256" key="1">
    <source>
        <dbReference type="ARBA" id="ARBA00001933"/>
    </source>
</evidence>
<comment type="similarity">
    <text evidence="4">Belongs to the trans-sulfuration enzymes family.</text>
</comment>
<dbReference type="FunFam" id="3.40.640.10:FF:000046">
    <property type="entry name" value="Cystathionine gamma-lyase"/>
    <property type="match status" value="1"/>
</dbReference>